<evidence type="ECO:0000256" key="3">
    <source>
        <dbReference type="ARBA" id="ARBA00022638"/>
    </source>
</evidence>
<keyword evidence="6 7" id="KW-0326">Glycosidase</keyword>
<sequence length="161" mass="18430">MIISQRGLNLIKKHEGFRNNPYLCPSGIPTIGYGNTYYNDSTKVKLTDTPITLKEAETLLKSVVNQFEKGVSNLIKVELNQNQFDALVSFSYNVGLGAFASSTLLKRINNNPFDEDIKYQFRRWNKSGGKVLKGLKKRRNEESYLYFTPPINIEEKDELQT</sequence>
<comment type="similarity">
    <text evidence="7">Belongs to the glycosyl hydrolase 24 family.</text>
</comment>
<name>A0A1B9XYA1_9FLAO</name>
<dbReference type="AlphaFoldDB" id="A0A1B9XYA1"/>
<evidence type="ECO:0000313" key="9">
    <source>
        <dbReference type="Proteomes" id="UP000093186"/>
    </source>
</evidence>
<evidence type="ECO:0000256" key="2">
    <source>
        <dbReference type="ARBA" id="ARBA00022529"/>
    </source>
</evidence>
<evidence type="ECO:0000256" key="6">
    <source>
        <dbReference type="ARBA" id="ARBA00023295"/>
    </source>
</evidence>
<evidence type="ECO:0000256" key="7">
    <source>
        <dbReference type="RuleBase" id="RU003788"/>
    </source>
</evidence>
<dbReference type="GO" id="GO:0003796">
    <property type="term" value="F:lysozyme activity"/>
    <property type="evidence" value="ECO:0007669"/>
    <property type="project" value="UniProtKB-EC"/>
</dbReference>
<dbReference type="GO" id="GO:0016998">
    <property type="term" value="P:cell wall macromolecule catabolic process"/>
    <property type="evidence" value="ECO:0007669"/>
    <property type="project" value="InterPro"/>
</dbReference>
<dbReference type="GO" id="GO:0031640">
    <property type="term" value="P:killing of cells of another organism"/>
    <property type="evidence" value="ECO:0007669"/>
    <property type="project" value="UniProtKB-KW"/>
</dbReference>
<evidence type="ECO:0000313" key="8">
    <source>
        <dbReference type="EMBL" id="OCK42533.1"/>
    </source>
</evidence>
<dbReference type="PANTHER" id="PTHR38107">
    <property type="match status" value="1"/>
</dbReference>
<dbReference type="PANTHER" id="PTHR38107:SF3">
    <property type="entry name" value="LYSOZYME RRRD-RELATED"/>
    <property type="match status" value="1"/>
</dbReference>
<dbReference type="EMBL" id="MAKX01000013">
    <property type="protein sequence ID" value="OCK42533.1"/>
    <property type="molecule type" value="Genomic_DNA"/>
</dbReference>
<dbReference type="CDD" id="cd00737">
    <property type="entry name" value="lyz_endolysin_autolysin"/>
    <property type="match status" value="1"/>
</dbReference>
<evidence type="ECO:0000256" key="5">
    <source>
        <dbReference type="ARBA" id="ARBA00023200"/>
    </source>
</evidence>
<dbReference type="RefSeq" id="WP_068705169.1">
    <property type="nucleotide sequence ID" value="NZ_MAKX01000013.1"/>
</dbReference>
<evidence type="ECO:0000256" key="4">
    <source>
        <dbReference type="ARBA" id="ARBA00022801"/>
    </source>
</evidence>
<dbReference type="GO" id="GO:0042742">
    <property type="term" value="P:defense response to bacterium"/>
    <property type="evidence" value="ECO:0007669"/>
    <property type="project" value="UniProtKB-KW"/>
</dbReference>
<gene>
    <name evidence="8" type="ORF">BA195_10175</name>
</gene>
<dbReference type="SUPFAM" id="SSF53955">
    <property type="entry name" value="Lysozyme-like"/>
    <property type="match status" value="1"/>
</dbReference>
<accession>A0A1B9XYA1</accession>
<dbReference type="InterPro" id="IPR034690">
    <property type="entry name" value="Endolysin_T4_type"/>
</dbReference>
<dbReference type="InterPro" id="IPR033907">
    <property type="entry name" value="Endolysin_autolysin"/>
</dbReference>
<reference evidence="8 9" key="1">
    <citation type="submission" date="2016-06" db="EMBL/GenBank/DDBJ databases">
        <title>Draft Genome Sequence of Tenacibaculum soleae UCD-KL19.</title>
        <authorList>
            <person name="Eisen J.A."/>
            <person name="Coil D.A."/>
            <person name="Lujan K.M."/>
        </authorList>
    </citation>
    <scope>NUCLEOTIDE SEQUENCE [LARGE SCALE GENOMIC DNA]</scope>
    <source>
        <strain evidence="8 9">UCD-KL19</strain>
    </source>
</reference>
<dbReference type="InterPro" id="IPR023347">
    <property type="entry name" value="Lysozyme_dom_sf"/>
</dbReference>
<comment type="caution">
    <text evidence="8">The sequence shown here is derived from an EMBL/GenBank/DDBJ whole genome shotgun (WGS) entry which is preliminary data.</text>
</comment>
<dbReference type="InterPro" id="IPR051018">
    <property type="entry name" value="Bacteriophage_GH24"/>
</dbReference>
<dbReference type="EC" id="3.2.1.17" evidence="7"/>
<evidence type="ECO:0000256" key="1">
    <source>
        <dbReference type="ARBA" id="ARBA00000632"/>
    </source>
</evidence>
<dbReference type="Pfam" id="PF00959">
    <property type="entry name" value="Phage_lysozyme"/>
    <property type="match status" value="1"/>
</dbReference>
<proteinExistence type="inferred from homology"/>
<dbReference type="GO" id="GO:0009253">
    <property type="term" value="P:peptidoglycan catabolic process"/>
    <property type="evidence" value="ECO:0007669"/>
    <property type="project" value="InterPro"/>
</dbReference>
<keyword evidence="4 7" id="KW-0378">Hydrolase</keyword>
<dbReference type="InterPro" id="IPR023346">
    <property type="entry name" value="Lysozyme-like_dom_sf"/>
</dbReference>
<dbReference type="STRING" id="447689.BA195_10175"/>
<dbReference type="Proteomes" id="UP000093186">
    <property type="component" value="Unassembled WGS sequence"/>
</dbReference>
<dbReference type="OrthoDB" id="5327667at2"/>
<organism evidence="8 9">
    <name type="scientific">Tenacibaculum soleae</name>
    <dbReference type="NCBI Taxonomy" id="447689"/>
    <lineage>
        <taxon>Bacteria</taxon>
        <taxon>Pseudomonadati</taxon>
        <taxon>Bacteroidota</taxon>
        <taxon>Flavobacteriia</taxon>
        <taxon>Flavobacteriales</taxon>
        <taxon>Flavobacteriaceae</taxon>
        <taxon>Tenacibaculum</taxon>
    </lineage>
</organism>
<keyword evidence="5" id="KW-1035">Host cytoplasm</keyword>
<dbReference type="HAMAP" id="MF_04110">
    <property type="entry name" value="ENDOLYSIN_T4"/>
    <property type="match status" value="1"/>
</dbReference>
<protein>
    <recommendedName>
        <fullName evidence="7">Lysozyme</fullName>
        <ecNumber evidence="7">3.2.1.17</ecNumber>
    </recommendedName>
</protein>
<keyword evidence="3 7" id="KW-0081">Bacteriolytic enzyme</keyword>
<keyword evidence="2 7" id="KW-0929">Antimicrobial</keyword>
<dbReference type="Gene3D" id="1.10.530.40">
    <property type="match status" value="1"/>
</dbReference>
<dbReference type="InterPro" id="IPR002196">
    <property type="entry name" value="Glyco_hydro_24"/>
</dbReference>
<keyword evidence="9" id="KW-1185">Reference proteome</keyword>
<comment type="catalytic activity">
    <reaction evidence="1 7">
        <text>Hydrolysis of (1-&gt;4)-beta-linkages between N-acetylmuramic acid and N-acetyl-D-glucosamine residues in a peptidoglycan and between N-acetyl-D-glucosamine residues in chitodextrins.</text>
        <dbReference type="EC" id="3.2.1.17"/>
    </reaction>
</comment>